<dbReference type="InterPro" id="IPR037401">
    <property type="entry name" value="SnoaL-like"/>
</dbReference>
<comment type="caution">
    <text evidence="2">The sequence shown here is derived from an EMBL/GenBank/DDBJ whole genome shotgun (WGS) entry which is preliminary data.</text>
</comment>
<dbReference type="OrthoDB" id="271716at2"/>
<dbReference type="SUPFAM" id="SSF54427">
    <property type="entry name" value="NTF2-like"/>
    <property type="match status" value="1"/>
</dbReference>
<sequence>MKSIYFLLLFPLIAAFSTSETPEQSVNRMLNKWHVAASEADFQSYFSYFTGDDAIFMGTDATEKWTISEFKPWAKPYFDRGSAWTFIPENRSVYFNENNTIAWFDEVLSSSHMGECRGTGVLILTDGEWKIAHYNLSVPIPNDLLGDFVEMIANSEDGQDD</sequence>
<dbReference type="Gene3D" id="3.10.450.50">
    <property type="match status" value="1"/>
</dbReference>
<organism evidence="2 3">
    <name type="scientific">Phaeocystidibacter marisrubri</name>
    <dbReference type="NCBI Taxonomy" id="1577780"/>
    <lineage>
        <taxon>Bacteria</taxon>
        <taxon>Pseudomonadati</taxon>
        <taxon>Bacteroidota</taxon>
        <taxon>Flavobacteriia</taxon>
        <taxon>Flavobacteriales</taxon>
        <taxon>Phaeocystidibacteraceae</taxon>
        <taxon>Phaeocystidibacter</taxon>
    </lineage>
</organism>
<proteinExistence type="predicted"/>
<evidence type="ECO:0000313" key="3">
    <source>
        <dbReference type="Proteomes" id="UP000484164"/>
    </source>
</evidence>
<dbReference type="RefSeq" id="WP_151693621.1">
    <property type="nucleotide sequence ID" value="NZ_BMGX01000001.1"/>
</dbReference>
<evidence type="ECO:0000259" key="1">
    <source>
        <dbReference type="Pfam" id="PF13474"/>
    </source>
</evidence>
<name>A0A6L3ZEC2_9FLAO</name>
<dbReference type="AlphaFoldDB" id="A0A6L3ZEC2"/>
<gene>
    <name evidence="2" type="ORF">F8C82_10935</name>
</gene>
<dbReference type="InterPro" id="IPR032710">
    <property type="entry name" value="NTF2-like_dom_sf"/>
</dbReference>
<keyword evidence="3" id="KW-1185">Reference proteome</keyword>
<dbReference type="Proteomes" id="UP000484164">
    <property type="component" value="Unassembled WGS sequence"/>
</dbReference>
<dbReference type="Pfam" id="PF13474">
    <property type="entry name" value="SnoaL_3"/>
    <property type="match status" value="1"/>
</dbReference>
<evidence type="ECO:0000313" key="2">
    <source>
        <dbReference type="EMBL" id="KAB2816193.1"/>
    </source>
</evidence>
<reference evidence="2 3" key="1">
    <citation type="submission" date="2019-10" db="EMBL/GenBank/DDBJ databases">
        <title>Genome sequence of Phaeocystidibacter marisrubri JCM30614 (type strain).</title>
        <authorList>
            <person name="Bowman J.P."/>
        </authorList>
    </citation>
    <scope>NUCLEOTIDE SEQUENCE [LARGE SCALE GENOMIC DNA]</scope>
    <source>
        <strain evidence="2 3">JCM 30614</strain>
    </source>
</reference>
<feature type="domain" description="SnoaL-like" evidence="1">
    <location>
        <begin position="26"/>
        <end position="141"/>
    </location>
</feature>
<protein>
    <submittedName>
        <fullName evidence="2">Nuclear transport factor 2 family protein</fullName>
    </submittedName>
</protein>
<accession>A0A6L3ZEC2</accession>
<dbReference type="EMBL" id="WBVQ01000002">
    <property type="protein sequence ID" value="KAB2816193.1"/>
    <property type="molecule type" value="Genomic_DNA"/>
</dbReference>